<evidence type="ECO:0000313" key="9">
    <source>
        <dbReference type="EMBL" id="CCU80897.1"/>
    </source>
</evidence>
<keyword evidence="2 7" id="KW-0813">Transport</keyword>
<comment type="caution">
    <text evidence="9">The sequence shown here is derived from an EMBL/GenBank/DDBJ whole genome shotgun (WGS) entry which is preliminary data.</text>
</comment>
<keyword evidence="5 7" id="KW-1133">Transmembrane helix</keyword>
<keyword evidence="6 7" id="KW-0472">Membrane</keyword>
<evidence type="ECO:0000256" key="6">
    <source>
        <dbReference type="ARBA" id="ARBA00023136"/>
    </source>
</evidence>
<dbReference type="InterPro" id="IPR000515">
    <property type="entry name" value="MetI-like"/>
</dbReference>
<dbReference type="InParanoid" id="M5E4I8"/>
<dbReference type="RefSeq" id="WP_005490189.1">
    <property type="nucleotide sequence ID" value="NZ_CAUI01000023.1"/>
</dbReference>
<keyword evidence="10" id="KW-1185">Reference proteome</keyword>
<evidence type="ECO:0000256" key="4">
    <source>
        <dbReference type="ARBA" id="ARBA00022692"/>
    </source>
</evidence>
<dbReference type="EMBL" id="CAUI01000023">
    <property type="protein sequence ID" value="CCU80897.1"/>
    <property type="molecule type" value="Genomic_DNA"/>
</dbReference>
<dbReference type="Pfam" id="PF00528">
    <property type="entry name" value="BPD_transp_1"/>
    <property type="match status" value="1"/>
</dbReference>
<dbReference type="GO" id="GO:0005886">
    <property type="term" value="C:plasma membrane"/>
    <property type="evidence" value="ECO:0007669"/>
    <property type="project" value="UniProtKB-SubCell"/>
</dbReference>
<comment type="similarity">
    <text evidence="7">Belongs to the binding-protein-dependent transport system permease family.</text>
</comment>
<dbReference type="PROSITE" id="PS50928">
    <property type="entry name" value="ABC_TM1"/>
    <property type="match status" value="1"/>
</dbReference>
<dbReference type="AlphaFoldDB" id="M5E4I8"/>
<dbReference type="Gene3D" id="1.10.3720.10">
    <property type="entry name" value="MetI-like"/>
    <property type="match status" value="1"/>
</dbReference>
<dbReference type="FunCoup" id="M5E4I8">
    <property type="interactions" value="58"/>
</dbReference>
<gene>
    <name evidence="9" type="ORF">HSACCH_02402</name>
</gene>
<evidence type="ECO:0000256" key="2">
    <source>
        <dbReference type="ARBA" id="ARBA00022448"/>
    </source>
</evidence>
<proteinExistence type="inferred from homology"/>
<dbReference type="PANTHER" id="PTHR30193">
    <property type="entry name" value="ABC TRANSPORTER PERMEASE PROTEIN"/>
    <property type="match status" value="1"/>
</dbReference>
<dbReference type="eggNOG" id="COG1175">
    <property type="taxonomic scope" value="Bacteria"/>
</dbReference>
<accession>M5E4I8</accession>
<evidence type="ECO:0000313" key="10">
    <source>
        <dbReference type="Proteomes" id="UP000012063"/>
    </source>
</evidence>
<feature type="transmembrane region" description="Helical" evidence="7">
    <location>
        <begin position="201"/>
        <end position="223"/>
    </location>
</feature>
<feature type="transmembrane region" description="Helical" evidence="7">
    <location>
        <begin position="102"/>
        <end position="123"/>
    </location>
</feature>
<dbReference type="SUPFAM" id="SSF161098">
    <property type="entry name" value="MetI-like"/>
    <property type="match status" value="1"/>
</dbReference>
<evidence type="ECO:0000259" key="8">
    <source>
        <dbReference type="PROSITE" id="PS50928"/>
    </source>
</evidence>
<dbReference type="PANTHER" id="PTHR30193:SF37">
    <property type="entry name" value="INNER MEMBRANE ABC TRANSPORTER PERMEASE PROTEIN YCJO"/>
    <property type="match status" value="1"/>
</dbReference>
<dbReference type="Proteomes" id="UP000012063">
    <property type="component" value="Unassembled WGS sequence"/>
</dbReference>
<dbReference type="CDD" id="cd06261">
    <property type="entry name" value="TM_PBP2"/>
    <property type="match status" value="1"/>
</dbReference>
<comment type="subcellular location">
    <subcellularLocation>
        <location evidence="1 7">Cell membrane</location>
        <topology evidence="1 7">Multi-pass membrane protein</topology>
    </subcellularLocation>
</comment>
<protein>
    <submittedName>
        <fullName evidence="9">N-Acetyl-D-glucosamine ABC transport system,permease protein 1</fullName>
    </submittedName>
</protein>
<feature type="transmembrane region" description="Helical" evidence="7">
    <location>
        <begin position="154"/>
        <end position="175"/>
    </location>
</feature>
<keyword evidence="4 7" id="KW-0812">Transmembrane</keyword>
<evidence type="ECO:0000256" key="5">
    <source>
        <dbReference type="ARBA" id="ARBA00022989"/>
    </source>
</evidence>
<evidence type="ECO:0000256" key="7">
    <source>
        <dbReference type="RuleBase" id="RU363032"/>
    </source>
</evidence>
<dbReference type="OrthoDB" id="9779462at2"/>
<feature type="transmembrane region" description="Helical" evidence="7">
    <location>
        <begin position="69"/>
        <end position="90"/>
    </location>
</feature>
<dbReference type="InterPro" id="IPR051393">
    <property type="entry name" value="ABC_transporter_permease"/>
</dbReference>
<sequence>MRYKKSTPWIFLIPTILGLVFFRLGPMLAAGLASFTRWNVFSAPKWIGLGNYKELFSSDIFLLILKNTVIFSTVFVPGVMIVALFLALLVNNKLRGMTFFRGLFYLPVITSVVSIGVIWSWILSPRFGLVYQILNQFFGLARIPSLLGDAKYALFTLIFVYIWKMAGYQMILFLAGLQNIPEMYYEAATIDGASVWQKFRYITLPLLSPTTFFVLIISIIMSLKTFELTYIMTQGGPNYASSTLIFSIYVNAFKHFRMGYASAMSYVLFIIVAVFTYLNFKYKKRWVNYSE</sequence>
<dbReference type="STRING" id="1293054.HSACCH_02402"/>
<feature type="transmembrane region" description="Helical" evidence="7">
    <location>
        <begin position="259"/>
        <end position="280"/>
    </location>
</feature>
<feature type="domain" description="ABC transmembrane type-1" evidence="8">
    <location>
        <begin position="65"/>
        <end position="279"/>
    </location>
</feature>
<reference evidence="10" key="1">
    <citation type="journal article" date="2013" name="Genome Announc.">
        <title>Genome Sequence of Halanaerobium saccharolyticum subsp. saccharolyticum Strain DSM 6643T, a Halophilic Hydrogen-Producing Bacterium.</title>
        <authorList>
            <person name="Kivisto A."/>
            <person name="Larjo A."/>
            <person name="Ciranna A."/>
            <person name="Santala V."/>
            <person name="Roos C."/>
            <person name="Karp M."/>
        </authorList>
    </citation>
    <scope>NUCLEOTIDE SEQUENCE [LARGE SCALE GENOMIC DNA]</scope>
    <source>
        <strain evidence="10">DSM 6643</strain>
    </source>
</reference>
<evidence type="ECO:0000256" key="3">
    <source>
        <dbReference type="ARBA" id="ARBA00022475"/>
    </source>
</evidence>
<evidence type="ECO:0000256" key="1">
    <source>
        <dbReference type="ARBA" id="ARBA00004651"/>
    </source>
</evidence>
<name>M5E4I8_9FIRM</name>
<keyword evidence="3" id="KW-1003">Cell membrane</keyword>
<dbReference type="InterPro" id="IPR035906">
    <property type="entry name" value="MetI-like_sf"/>
</dbReference>
<organism evidence="9 10">
    <name type="scientific">Halanaerobium saccharolyticum subsp. saccharolyticum DSM 6643</name>
    <dbReference type="NCBI Taxonomy" id="1293054"/>
    <lineage>
        <taxon>Bacteria</taxon>
        <taxon>Bacillati</taxon>
        <taxon>Bacillota</taxon>
        <taxon>Clostridia</taxon>
        <taxon>Halanaerobiales</taxon>
        <taxon>Halanaerobiaceae</taxon>
        <taxon>Halanaerobium</taxon>
    </lineage>
</organism>
<dbReference type="GO" id="GO:0055085">
    <property type="term" value="P:transmembrane transport"/>
    <property type="evidence" value="ECO:0007669"/>
    <property type="project" value="InterPro"/>
</dbReference>